<gene>
    <name evidence="1" type="ORF">EJ08DRAFT_684907</name>
</gene>
<comment type="caution">
    <text evidence="1">The sequence shown here is derived from an EMBL/GenBank/DDBJ whole genome shotgun (WGS) entry which is preliminary data.</text>
</comment>
<organism evidence="1 2">
    <name type="scientific">Tothia fuscella</name>
    <dbReference type="NCBI Taxonomy" id="1048955"/>
    <lineage>
        <taxon>Eukaryota</taxon>
        <taxon>Fungi</taxon>
        <taxon>Dikarya</taxon>
        <taxon>Ascomycota</taxon>
        <taxon>Pezizomycotina</taxon>
        <taxon>Dothideomycetes</taxon>
        <taxon>Pleosporomycetidae</taxon>
        <taxon>Venturiales</taxon>
        <taxon>Cylindrosympodiaceae</taxon>
        <taxon>Tothia</taxon>
    </lineage>
</organism>
<dbReference type="Proteomes" id="UP000800235">
    <property type="component" value="Unassembled WGS sequence"/>
</dbReference>
<dbReference type="AlphaFoldDB" id="A0A9P4P517"/>
<evidence type="ECO:0000313" key="1">
    <source>
        <dbReference type="EMBL" id="KAF2436661.1"/>
    </source>
</evidence>
<keyword evidence="2" id="KW-1185">Reference proteome</keyword>
<sequence>MSSSASLLSSKSHSFCQALISPPSPTTLISKYFTPSSPKITEHGPKWCRDRLPFLAKTFTGTSGPDSCETYFELLSKTLKMHMHEKSFPSQRGFIVDADATTEEKGGGKGVVCVVGNAEFESVKTGKKWREKFMYRLSGFDEEGRIGHWEIWSDPLSAWDAVGPEKDNKH</sequence>
<evidence type="ECO:0000313" key="2">
    <source>
        <dbReference type="Proteomes" id="UP000800235"/>
    </source>
</evidence>
<name>A0A9P4P517_9PEZI</name>
<reference evidence="1" key="1">
    <citation type="journal article" date="2020" name="Stud. Mycol.">
        <title>101 Dothideomycetes genomes: a test case for predicting lifestyles and emergence of pathogens.</title>
        <authorList>
            <person name="Haridas S."/>
            <person name="Albert R."/>
            <person name="Binder M."/>
            <person name="Bloem J."/>
            <person name="Labutti K."/>
            <person name="Salamov A."/>
            <person name="Andreopoulos B."/>
            <person name="Baker S."/>
            <person name="Barry K."/>
            <person name="Bills G."/>
            <person name="Bluhm B."/>
            <person name="Cannon C."/>
            <person name="Castanera R."/>
            <person name="Culley D."/>
            <person name="Daum C."/>
            <person name="Ezra D."/>
            <person name="Gonzalez J."/>
            <person name="Henrissat B."/>
            <person name="Kuo A."/>
            <person name="Liang C."/>
            <person name="Lipzen A."/>
            <person name="Lutzoni F."/>
            <person name="Magnuson J."/>
            <person name="Mondo S."/>
            <person name="Nolan M."/>
            <person name="Ohm R."/>
            <person name="Pangilinan J."/>
            <person name="Park H.-J."/>
            <person name="Ramirez L."/>
            <person name="Alfaro M."/>
            <person name="Sun H."/>
            <person name="Tritt A."/>
            <person name="Yoshinaga Y."/>
            <person name="Zwiers L.-H."/>
            <person name="Turgeon B."/>
            <person name="Goodwin S."/>
            <person name="Spatafora J."/>
            <person name="Crous P."/>
            <person name="Grigoriev I."/>
        </authorList>
    </citation>
    <scope>NUCLEOTIDE SEQUENCE</scope>
    <source>
        <strain evidence="1">CBS 130266</strain>
    </source>
</reference>
<accession>A0A9P4P517</accession>
<protein>
    <submittedName>
        <fullName evidence="1">Uncharacterized protein</fullName>
    </submittedName>
</protein>
<dbReference type="EMBL" id="MU007010">
    <property type="protein sequence ID" value="KAF2436661.1"/>
    <property type="molecule type" value="Genomic_DNA"/>
</dbReference>
<dbReference type="OrthoDB" id="3352776at2759"/>
<proteinExistence type="predicted"/>